<dbReference type="InterPro" id="IPR011701">
    <property type="entry name" value="MFS"/>
</dbReference>
<dbReference type="SUPFAM" id="SSF103473">
    <property type="entry name" value="MFS general substrate transporter"/>
    <property type="match status" value="1"/>
</dbReference>
<dbReference type="InterPro" id="IPR050327">
    <property type="entry name" value="Proton-linked_MCT"/>
</dbReference>
<keyword evidence="1" id="KW-0812">Transmembrane</keyword>
<evidence type="ECO:0000256" key="1">
    <source>
        <dbReference type="SAM" id="Phobius"/>
    </source>
</evidence>
<keyword evidence="1" id="KW-0472">Membrane</keyword>
<dbReference type="GO" id="GO:0008028">
    <property type="term" value="F:monocarboxylic acid transmembrane transporter activity"/>
    <property type="evidence" value="ECO:0007669"/>
    <property type="project" value="TreeGrafter"/>
</dbReference>
<name>V5GFT4_IXORI</name>
<dbReference type="PANTHER" id="PTHR11360">
    <property type="entry name" value="MONOCARBOXYLATE TRANSPORTER"/>
    <property type="match status" value="1"/>
</dbReference>
<dbReference type="PANTHER" id="PTHR11360:SF303">
    <property type="entry name" value="MAJOR FACILITATOR SUPERFAMILY (MFS) PROFILE DOMAIN-CONTAINING PROTEIN"/>
    <property type="match status" value="1"/>
</dbReference>
<feature type="transmembrane region" description="Helical" evidence="1">
    <location>
        <begin position="21"/>
        <end position="41"/>
    </location>
</feature>
<reference evidence="2" key="1">
    <citation type="journal article" date="2015" name="Sci. Rep.">
        <title>Tissue- and time-dependent transcription in Ixodes ricinus salivary glands and midguts when blood feeding on the vertebrate host.</title>
        <authorList>
            <person name="Kotsyfakis M."/>
            <person name="Schwarz A."/>
            <person name="Erhart J."/>
            <person name="Ribeiro J.M."/>
        </authorList>
    </citation>
    <scope>NUCLEOTIDE SEQUENCE</scope>
    <source>
        <tissue evidence="2">Salivary gland and midgut</tissue>
    </source>
</reference>
<dbReference type="Pfam" id="PF07690">
    <property type="entry name" value="MFS_1"/>
    <property type="match status" value="1"/>
</dbReference>
<keyword evidence="1" id="KW-1133">Transmembrane helix</keyword>
<protein>
    <submittedName>
        <fullName evidence="2">Putative monocarboxylate transporter</fullName>
    </submittedName>
</protein>
<dbReference type="Gene3D" id="1.20.1250.20">
    <property type="entry name" value="MFS general substrate transporter like domains"/>
    <property type="match status" value="1"/>
</dbReference>
<feature type="transmembrane region" description="Helical" evidence="1">
    <location>
        <begin position="87"/>
        <end position="104"/>
    </location>
</feature>
<feature type="transmembrane region" description="Helical" evidence="1">
    <location>
        <begin position="171"/>
        <end position="190"/>
    </location>
</feature>
<evidence type="ECO:0000313" key="2">
    <source>
        <dbReference type="EMBL" id="JAB69045.1"/>
    </source>
</evidence>
<dbReference type="InterPro" id="IPR036259">
    <property type="entry name" value="MFS_trans_sf"/>
</dbReference>
<sequence>MGVMINLSGSLFWVLRRWLSLFQIILLGSIIAWAGLIAAAFSPNMAWLTVSYGGLYGVGLGINTLSTGMLITIYFDKYRGIASGIRYVGLSLSSLIFPPILPYAQKEYGFRGTLFLCGAMTMNTTAFTFALKEPRQKKCLVLAPICDSLQRASSQRKENQRASFGLLRKPAFYAITMSFVFFDYLCVSFQTSLVDYALDKGISLSKAETIICLHDHPTVARTFGNSTNR</sequence>
<feature type="transmembrane region" description="Helical" evidence="1">
    <location>
        <begin position="110"/>
        <end position="131"/>
    </location>
</feature>
<accession>V5GFT4</accession>
<feature type="transmembrane region" description="Helical" evidence="1">
    <location>
        <begin position="53"/>
        <end position="75"/>
    </location>
</feature>
<dbReference type="AlphaFoldDB" id="V5GFT4"/>
<organism evidence="2">
    <name type="scientific">Ixodes ricinus</name>
    <name type="common">Common tick</name>
    <name type="synonym">Acarus ricinus</name>
    <dbReference type="NCBI Taxonomy" id="34613"/>
    <lineage>
        <taxon>Eukaryota</taxon>
        <taxon>Metazoa</taxon>
        <taxon>Ecdysozoa</taxon>
        <taxon>Arthropoda</taxon>
        <taxon>Chelicerata</taxon>
        <taxon>Arachnida</taxon>
        <taxon>Acari</taxon>
        <taxon>Parasitiformes</taxon>
        <taxon>Ixodida</taxon>
        <taxon>Ixodoidea</taxon>
        <taxon>Ixodidae</taxon>
        <taxon>Ixodinae</taxon>
        <taxon>Ixodes</taxon>
    </lineage>
</organism>
<dbReference type="EMBL" id="GANP01015423">
    <property type="protein sequence ID" value="JAB69045.1"/>
    <property type="molecule type" value="mRNA"/>
</dbReference>
<proteinExistence type="evidence at transcript level"/>